<evidence type="ECO:0000313" key="2">
    <source>
        <dbReference type="Proteomes" id="UP000215914"/>
    </source>
</evidence>
<accession>A0A9K3DIR7</accession>
<proteinExistence type="predicted"/>
<keyword evidence="2" id="KW-1185">Reference proteome</keyword>
<evidence type="ECO:0000313" key="1">
    <source>
        <dbReference type="EMBL" id="KAF5755003.1"/>
    </source>
</evidence>
<dbReference type="Proteomes" id="UP000215914">
    <property type="component" value="Unassembled WGS sequence"/>
</dbReference>
<gene>
    <name evidence="1" type="ORF">HanXRQr2_Chr17g0797671</name>
</gene>
<dbReference type="AlphaFoldDB" id="A0A9K3DIR7"/>
<name>A0A9K3DIR7_HELAN</name>
<comment type="caution">
    <text evidence="1">The sequence shown here is derived from an EMBL/GenBank/DDBJ whole genome shotgun (WGS) entry which is preliminary data.</text>
</comment>
<dbReference type="EMBL" id="MNCJ02000332">
    <property type="protein sequence ID" value="KAF5755003.1"/>
    <property type="molecule type" value="Genomic_DNA"/>
</dbReference>
<reference evidence="1" key="1">
    <citation type="journal article" date="2017" name="Nature">
        <title>The sunflower genome provides insights into oil metabolism, flowering and Asterid evolution.</title>
        <authorList>
            <person name="Badouin H."/>
            <person name="Gouzy J."/>
            <person name="Grassa C.J."/>
            <person name="Murat F."/>
            <person name="Staton S.E."/>
            <person name="Cottret L."/>
            <person name="Lelandais-Briere C."/>
            <person name="Owens G.L."/>
            <person name="Carrere S."/>
            <person name="Mayjonade B."/>
            <person name="Legrand L."/>
            <person name="Gill N."/>
            <person name="Kane N.C."/>
            <person name="Bowers J.E."/>
            <person name="Hubner S."/>
            <person name="Bellec A."/>
            <person name="Berard A."/>
            <person name="Berges H."/>
            <person name="Blanchet N."/>
            <person name="Boniface M.C."/>
            <person name="Brunel D."/>
            <person name="Catrice O."/>
            <person name="Chaidir N."/>
            <person name="Claudel C."/>
            <person name="Donnadieu C."/>
            <person name="Faraut T."/>
            <person name="Fievet G."/>
            <person name="Helmstetter N."/>
            <person name="King M."/>
            <person name="Knapp S.J."/>
            <person name="Lai Z."/>
            <person name="Le Paslier M.C."/>
            <person name="Lippi Y."/>
            <person name="Lorenzon L."/>
            <person name="Mandel J.R."/>
            <person name="Marage G."/>
            <person name="Marchand G."/>
            <person name="Marquand E."/>
            <person name="Bret-Mestries E."/>
            <person name="Morien E."/>
            <person name="Nambeesan S."/>
            <person name="Nguyen T."/>
            <person name="Pegot-Espagnet P."/>
            <person name="Pouilly N."/>
            <person name="Raftis F."/>
            <person name="Sallet E."/>
            <person name="Schiex T."/>
            <person name="Thomas J."/>
            <person name="Vandecasteele C."/>
            <person name="Vares D."/>
            <person name="Vear F."/>
            <person name="Vautrin S."/>
            <person name="Crespi M."/>
            <person name="Mangin B."/>
            <person name="Burke J.M."/>
            <person name="Salse J."/>
            <person name="Munos S."/>
            <person name="Vincourt P."/>
            <person name="Rieseberg L.H."/>
            <person name="Langlade N.B."/>
        </authorList>
    </citation>
    <scope>NUCLEOTIDE SEQUENCE</scope>
    <source>
        <tissue evidence="1">Leaves</tissue>
    </source>
</reference>
<organism evidence="1 2">
    <name type="scientific">Helianthus annuus</name>
    <name type="common">Common sunflower</name>
    <dbReference type="NCBI Taxonomy" id="4232"/>
    <lineage>
        <taxon>Eukaryota</taxon>
        <taxon>Viridiplantae</taxon>
        <taxon>Streptophyta</taxon>
        <taxon>Embryophyta</taxon>
        <taxon>Tracheophyta</taxon>
        <taxon>Spermatophyta</taxon>
        <taxon>Magnoliopsida</taxon>
        <taxon>eudicotyledons</taxon>
        <taxon>Gunneridae</taxon>
        <taxon>Pentapetalae</taxon>
        <taxon>asterids</taxon>
        <taxon>campanulids</taxon>
        <taxon>Asterales</taxon>
        <taxon>Asteraceae</taxon>
        <taxon>Asteroideae</taxon>
        <taxon>Heliantheae alliance</taxon>
        <taxon>Heliantheae</taxon>
        <taxon>Helianthus</taxon>
    </lineage>
</organism>
<protein>
    <submittedName>
        <fullName evidence="1">Uncharacterized protein</fullName>
    </submittedName>
</protein>
<reference evidence="1" key="2">
    <citation type="submission" date="2020-06" db="EMBL/GenBank/DDBJ databases">
        <title>Helianthus annuus Genome sequencing and assembly Release 2.</title>
        <authorList>
            <person name="Gouzy J."/>
            <person name="Langlade N."/>
            <person name="Munos S."/>
        </authorList>
    </citation>
    <scope>NUCLEOTIDE SEQUENCE</scope>
    <source>
        <tissue evidence="1">Leaves</tissue>
    </source>
</reference>
<sequence length="74" mass="8647">MIAVIVREFHQWQVFVPTTTKIYNTRSEHVFKSTDRSFSLSVGLRVECSTQIKRRTKGRLKHFPQLRSEPSVAV</sequence>
<dbReference type="Gramene" id="mRNA:HanXRQr2_Chr17g0797671">
    <property type="protein sequence ID" value="CDS:HanXRQr2_Chr17g0797671.1"/>
    <property type="gene ID" value="HanXRQr2_Chr17g0797671"/>
</dbReference>